<dbReference type="Proteomes" id="UP000217676">
    <property type="component" value="Chromosome"/>
</dbReference>
<gene>
    <name evidence="9" type="ORF">SLA_2818</name>
</gene>
<feature type="chain" id="PRO_5038653810" description="phospholipase D" evidence="7">
    <location>
        <begin position="42"/>
        <end position="416"/>
    </location>
</feature>
<keyword evidence="10" id="KW-1185">Reference proteome</keyword>
<dbReference type="GO" id="GO:0016042">
    <property type="term" value="P:lipid catabolic process"/>
    <property type="evidence" value="ECO:0007669"/>
    <property type="project" value="UniProtKB-KW"/>
</dbReference>
<feature type="domain" description="Phospholipase D-like" evidence="8">
    <location>
        <begin position="73"/>
        <end position="221"/>
    </location>
</feature>
<evidence type="ECO:0000313" key="9">
    <source>
        <dbReference type="EMBL" id="BAU83735.1"/>
    </source>
</evidence>
<evidence type="ECO:0000256" key="6">
    <source>
        <dbReference type="ARBA" id="ARBA00023098"/>
    </source>
</evidence>
<evidence type="ECO:0000256" key="4">
    <source>
        <dbReference type="ARBA" id="ARBA00022801"/>
    </source>
</evidence>
<evidence type="ECO:0000256" key="5">
    <source>
        <dbReference type="ARBA" id="ARBA00022963"/>
    </source>
</evidence>
<dbReference type="Gene3D" id="3.30.870.10">
    <property type="entry name" value="Endonuclease Chain A"/>
    <property type="match status" value="2"/>
</dbReference>
<evidence type="ECO:0000256" key="1">
    <source>
        <dbReference type="ARBA" id="ARBA00000798"/>
    </source>
</evidence>
<accession>A0A160NZR9</accession>
<evidence type="ECO:0000259" key="8">
    <source>
        <dbReference type="Pfam" id="PF13091"/>
    </source>
</evidence>
<evidence type="ECO:0000256" key="2">
    <source>
        <dbReference type="ARBA" id="ARBA00008664"/>
    </source>
</evidence>
<evidence type="ECO:0000256" key="7">
    <source>
        <dbReference type="SAM" id="SignalP"/>
    </source>
</evidence>
<dbReference type="Pfam" id="PF13091">
    <property type="entry name" value="PLDc_2"/>
    <property type="match status" value="2"/>
</dbReference>
<feature type="signal peptide" evidence="7">
    <location>
        <begin position="1"/>
        <end position="41"/>
    </location>
</feature>
<dbReference type="GO" id="GO:0016891">
    <property type="term" value="F:RNA endonuclease activity producing 5'-phosphomonoesters, hydrolytic mechanism"/>
    <property type="evidence" value="ECO:0007669"/>
    <property type="project" value="TreeGrafter"/>
</dbReference>
<dbReference type="KEGG" id="slau:SLA_2818"/>
<dbReference type="EC" id="3.1.4.4" evidence="3"/>
<dbReference type="InterPro" id="IPR051406">
    <property type="entry name" value="PLD_domain"/>
</dbReference>
<proteinExistence type="inferred from homology"/>
<sequence length="416" mass="43787">MRRRPATRPPLALAAATIATTGLLALSAVPGSAAPAEPALAEPEAAAVTTTATFNDPGGDAGARNRIRDHLVDLVKRAESGSTISVSMYTFTDDDVTAALAAATARGVGVRVLLDHTTLTTSGGEYDALARALGTDRTKNSWVYACPAGRGCLGDRRLPSDPDGAINHNKFFLFSATGGAKNVVVQSSANLTGVQRTDLFNNAVTIVDSGLYGVYQDYFADLLSYGTAGAGLDHYYKTPASGPYKAYFFPRKEAPGTAYDADASTDTVKLILGNVDCAGGTQVRMAANLFTRREVASKLVDLKNAGCGVYLAHDGTPGSTGAGVESILSGRLTRRVQCYEDRGADTAKAGLHSKYLMVEGTYAGVPGSKLVWTGSHNYSYPALRANDETLLKIDVAALYDQYRANHDRLMEYCAGG</sequence>
<feature type="domain" description="Phospholipase D-like" evidence="8">
    <location>
        <begin position="281"/>
        <end position="409"/>
    </location>
</feature>
<keyword evidence="4" id="KW-0378">Hydrolase</keyword>
<dbReference type="GO" id="GO:0004630">
    <property type="term" value="F:phospholipase D activity"/>
    <property type="evidence" value="ECO:0007669"/>
    <property type="project" value="UniProtKB-EC"/>
</dbReference>
<dbReference type="InterPro" id="IPR025202">
    <property type="entry name" value="PLD-like_dom"/>
</dbReference>
<dbReference type="SUPFAM" id="SSF56024">
    <property type="entry name" value="Phospholipase D/nuclease"/>
    <property type="match status" value="2"/>
</dbReference>
<comment type="catalytic activity">
    <reaction evidence="1">
        <text>a 1,2-diacyl-sn-glycero-3-phosphocholine + H2O = a 1,2-diacyl-sn-glycero-3-phosphate + choline + H(+)</text>
        <dbReference type="Rhea" id="RHEA:14445"/>
        <dbReference type="ChEBI" id="CHEBI:15354"/>
        <dbReference type="ChEBI" id="CHEBI:15377"/>
        <dbReference type="ChEBI" id="CHEBI:15378"/>
        <dbReference type="ChEBI" id="CHEBI:57643"/>
        <dbReference type="ChEBI" id="CHEBI:58608"/>
        <dbReference type="EC" id="3.1.4.4"/>
    </reaction>
</comment>
<protein>
    <recommendedName>
        <fullName evidence="3">phospholipase D</fullName>
        <ecNumber evidence="3">3.1.4.4</ecNumber>
    </recommendedName>
</protein>
<dbReference type="EMBL" id="AP017424">
    <property type="protein sequence ID" value="BAU83735.1"/>
    <property type="molecule type" value="Genomic_DNA"/>
</dbReference>
<evidence type="ECO:0000256" key="3">
    <source>
        <dbReference type="ARBA" id="ARBA00012027"/>
    </source>
</evidence>
<dbReference type="PANTHER" id="PTHR43856">
    <property type="entry name" value="CARDIOLIPIN HYDROLASE"/>
    <property type="match status" value="1"/>
</dbReference>
<organism evidence="9 10">
    <name type="scientific">Streptomyces laurentii</name>
    <dbReference type="NCBI Taxonomy" id="39478"/>
    <lineage>
        <taxon>Bacteria</taxon>
        <taxon>Bacillati</taxon>
        <taxon>Actinomycetota</taxon>
        <taxon>Actinomycetes</taxon>
        <taxon>Kitasatosporales</taxon>
        <taxon>Streptomycetaceae</taxon>
        <taxon>Streptomyces</taxon>
    </lineage>
</organism>
<reference evidence="9 10" key="1">
    <citation type="journal article" date="2016" name="Genome Announc.">
        <title>Complete Genome Sequence of Thiostrepton-Producing Streptomyces laurentii ATCC 31255.</title>
        <authorList>
            <person name="Doi K."/>
            <person name="Fujino Y."/>
            <person name="Nagayoshi Y."/>
            <person name="Ohshima T."/>
            <person name="Ogata S."/>
        </authorList>
    </citation>
    <scope>NUCLEOTIDE SEQUENCE [LARGE SCALE GENOMIC DNA]</scope>
    <source>
        <strain evidence="9 10">ATCC 31255</strain>
    </source>
</reference>
<keyword evidence="5" id="KW-0442">Lipid degradation</keyword>
<comment type="similarity">
    <text evidence="2">Belongs to the phospholipase D family.</text>
</comment>
<keyword evidence="7" id="KW-0732">Signal</keyword>
<keyword evidence="6" id="KW-0443">Lipid metabolism</keyword>
<dbReference type="PANTHER" id="PTHR43856:SF1">
    <property type="entry name" value="MITOCHONDRIAL CARDIOLIPIN HYDROLASE"/>
    <property type="match status" value="1"/>
</dbReference>
<evidence type="ECO:0000313" key="10">
    <source>
        <dbReference type="Proteomes" id="UP000217676"/>
    </source>
</evidence>
<name>A0A160NZR9_STRLU</name>
<dbReference type="AlphaFoldDB" id="A0A160NZR9"/>